<dbReference type="PANTHER" id="PTHR37534:SF39">
    <property type="entry name" value="TRANSCRIPTION FACTOR DOMAIN-CONTAINING PROTEIN"/>
    <property type="match status" value="1"/>
</dbReference>
<dbReference type="PANTHER" id="PTHR37534">
    <property type="entry name" value="TRANSCRIPTIONAL ACTIVATOR PROTEIN UGA3"/>
    <property type="match status" value="1"/>
</dbReference>
<gene>
    <name evidence="8" type="ORF">CONLIGDRAFT_636998</name>
</gene>
<keyword evidence="3" id="KW-0805">Transcription regulation</keyword>
<evidence type="ECO:0000259" key="7">
    <source>
        <dbReference type="PROSITE" id="PS50048"/>
    </source>
</evidence>
<accession>A0A1J7J3J8</accession>
<keyword evidence="6" id="KW-0539">Nucleus</keyword>
<evidence type="ECO:0000256" key="6">
    <source>
        <dbReference type="ARBA" id="ARBA00023242"/>
    </source>
</evidence>
<keyword evidence="5" id="KW-0804">Transcription</keyword>
<protein>
    <recommendedName>
        <fullName evidence="7">Zn(2)-C6 fungal-type domain-containing protein</fullName>
    </recommendedName>
</protein>
<sequence>MHATKPRLANDRTQKRCWNCRDRKIACDRSLPSCSKCKERGDACRGYGLKLSWPKDNDGRRSARQSDHFLYPVQYKDLDFINTSAEDIEVFYNPVRLWQRPTSYDMSWLSHLPSLTIASTRSMHTTEAHMPVSLLVSSSADVDGLYGLLLRLSFYDDELPSLATRHALSALSYQHLDQHKAVLHQTKAIRALQSSIEAFPPSRALQTMAASMLLSIFETINFDSSALSWSIFFCGTKTIARGVTKTHDSYYGDRALLLDWIFYLDTMYKFSIRHWSDKNDDQINLAGQKKIISKPIFAPERQIIVSTLGCSLEMLDLVCQAVDAVLDRDDPLHLSVTHVKAIQSLEIRTQGIEQRSTGLDNDDDAEGMVSRTNTAELYRVATLIYLGRVARAEPRDSDVTKEPVAQAFTLLRNMTVCNCPWPLFVVGLEAHTEDQRKIVLTVLDASLRRRPMGSMVLTSRMIREAWALQDLQTEDTDPLALYGLVISHNRVPPSFT</sequence>
<keyword evidence="9" id="KW-1185">Reference proteome</keyword>
<dbReference type="InterPro" id="IPR001138">
    <property type="entry name" value="Zn2Cys6_DnaBD"/>
</dbReference>
<dbReference type="OrthoDB" id="6730379at2759"/>
<dbReference type="InterPro" id="IPR021858">
    <property type="entry name" value="Fun_TF"/>
</dbReference>
<evidence type="ECO:0000256" key="4">
    <source>
        <dbReference type="ARBA" id="ARBA00023125"/>
    </source>
</evidence>
<dbReference type="GO" id="GO:0005634">
    <property type="term" value="C:nucleus"/>
    <property type="evidence" value="ECO:0007669"/>
    <property type="project" value="UniProtKB-SubCell"/>
</dbReference>
<organism evidence="8 9">
    <name type="scientific">Coniochaeta ligniaria NRRL 30616</name>
    <dbReference type="NCBI Taxonomy" id="1408157"/>
    <lineage>
        <taxon>Eukaryota</taxon>
        <taxon>Fungi</taxon>
        <taxon>Dikarya</taxon>
        <taxon>Ascomycota</taxon>
        <taxon>Pezizomycotina</taxon>
        <taxon>Sordariomycetes</taxon>
        <taxon>Sordariomycetidae</taxon>
        <taxon>Coniochaetales</taxon>
        <taxon>Coniochaetaceae</taxon>
        <taxon>Coniochaeta</taxon>
    </lineage>
</organism>
<dbReference type="InterPro" id="IPR036864">
    <property type="entry name" value="Zn2-C6_fun-type_DNA-bd_sf"/>
</dbReference>
<evidence type="ECO:0000313" key="9">
    <source>
        <dbReference type="Proteomes" id="UP000182658"/>
    </source>
</evidence>
<dbReference type="GO" id="GO:0045944">
    <property type="term" value="P:positive regulation of transcription by RNA polymerase II"/>
    <property type="evidence" value="ECO:0007669"/>
    <property type="project" value="TreeGrafter"/>
</dbReference>
<evidence type="ECO:0000256" key="1">
    <source>
        <dbReference type="ARBA" id="ARBA00004123"/>
    </source>
</evidence>
<name>A0A1J7J3J8_9PEZI</name>
<feature type="domain" description="Zn(2)-C6 fungal-type" evidence="7">
    <location>
        <begin position="16"/>
        <end position="44"/>
    </location>
</feature>
<dbReference type="GO" id="GO:0000981">
    <property type="term" value="F:DNA-binding transcription factor activity, RNA polymerase II-specific"/>
    <property type="evidence" value="ECO:0007669"/>
    <property type="project" value="InterPro"/>
</dbReference>
<dbReference type="AlphaFoldDB" id="A0A1J7J3J8"/>
<reference evidence="8 9" key="1">
    <citation type="submission" date="2016-10" db="EMBL/GenBank/DDBJ databases">
        <title>Draft genome sequence of Coniochaeta ligniaria NRRL30616, a lignocellulolytic fungus for bioabatement of inhibitors in plant biomass hydrolysates.</title>
        <authorList>
            <consortium name="DOE Joint Genome Institute"/>
            <person name="Jimenez D.J."/>
            <person name="Hector R.E."/>
            <person name="Riley R."/>
            <person name="Sun H."/>
            <person name="Grigoriev I.V."/>
            <person name="Van Elsas J.D."/>
            <person name="Nichols N.N."/>
        </authorList>
    </citation>
    <scope>NUCLEOTIDE SEQUENCE [LARGE SCALE GENOMIC DNA]</scope>
    <source>
        <strain evidence="8 9">NRRL 30616</strain>
    </source>
</reference>
<evidence type="ECO:0000256" key="3">
    <source>
        <dbReference type="ARBA" id="ARBA00023015"/>
    </source>
</evidence>
<proteinExistence type="predicted"/>
<dbReference type="CDD" id="cd00067">
    <property type="entry name" value="GAL4"/>
    <property type="match status" value="1"/>
</dbReference>
<dbReference type="Pfam" id="PF00172">
    <property type="entry name" value="Zn_clus"/>
    <property type="match status" value="1"/>
</dbReference>
<keyword evidence="4" id="KW-0238">DNA-binding</keyword>
<dbReference type="SMART" id="SM00066">
    <property type="entry name" value="GAL4"/>
    <property type="match status" value="1"/>
</dbReference>
<dbReference type="GO" id="GO:0008270">
    <property type="term" value="F:zinc ion binding"/>
    <property type="evidence" value="ECO:0007669"/>
    <property type="project" value="InterPro"/>
</dbReference>
<dbReference type="EMBL" id="KV875105">
    <property type="protein sequence ID" value="OIW23748.1"/>
    <property type="molecule type" value="Genomic_DNA"/>
</dbReference>
<evidence type="ECO:0000256" key="5">
    <source>
        <dbReference type="ARBA" id="ARBA00023163"/>
    </source>
</evidence>
<dbReference type="SUPFAM" id="SSF57701">
    <property type="entry name" value="Zn2/Cys6 DNA-binding domain"/>
    <property type="match status" value="1"/>
</dbReference>
<dbReference type="Proteomes" id="UP000182658">
    <property type="component" value="Unassembled WGS sequence"/>
</dbReference>
<dbReference type="Gene3D" id="4.10.240.10">
    <property type="entry name" value="Zn(2)-C6 fungal-type DNA-binding domain"/>
    <property type="match status" value="1"/>
</dbReference>
<dbReference type="Pfam" id="PF11951">
    <property type="entry name" value="Fungal_trans_2"/>
    <property type="match status" value="1"/>
</dbReference>
<keyword evidence="2" id="KW-0862">Zinc</keyword>
<dbReference type="GO" id="GO:0000976">
    <property type="term" value="F:transcription cis-regulatory region binding"/>
    <property type="evidence" value="ECO:0007669"/>
    <property type="project" value="TreeGrafter"/>
</dbReference>
<dbReference type="InParanoid" id="A0A1J7J3J8"/>
<dbReference type="PROSITE" id="PS50048">
    <property type="entry name" value="ZN2_CY6_FUNGAL_2"/>
    <property type="match status" value="1"/>
</dbReference>
<evidence type="ECO:0000313" key="8">
    <source>
        <dbReference type="EMBL" id="OIW23748.1"/>
    </source>
</evidence>
<evidence type="ECO:0000256" key="2">
    <source>
        <dbReference type="ARBA" id="ARBA00022833"/>
    </source>
</evidence>
<comment type="subcellular location">
    <subcellularLocation>
        <location evidence="1">Nucleus</location>
    </subcellularLocation>
</comment>
<dbReference type="STRING" id="1408157.A0A1J7J3J8"/>